<dbReference type="InterPro" id="IPR000719">
    <property type="entry name" value="Prot_kinase_dom"/>
</dbReference>
<sequence length="522" mass="58789">MSICCSIILLFLLSPYSESKSNYGVNNSTNITYEFCLPTTCGGKGPAIRFPFRLKTQFVFCGLEGFELSCSNNNTLLHLPSSTKSNSDFYVQEISYHHNSIAITDPNETTCPVKTLFSLNLTSLVSPFYIAEEIATVNCTAMIEQSSSLYRGAVGPIDCLSDDKKFVYVIYADWDGEYLPPYCSILSRSKWIPGPKSTFTISLETPRMVMAWKALGGCRSCEKSGNFCGFNITNNSIICVENKDPVADPLPISVIIGTSIGGTIFFTLVILLIYKSIKSDKEKEVQQRVEKFLEDYKTHNPTRYTYRDIKKITGKFKHKLGQGGYGSVYKGKLSNGIPVAVKILEHSKANGEDFINEVAIISRIHHFNVVRLLGFCSEGTRRAIIYEFMLNGSLEKVIFSKMHESNHRLLSWEKLRKIAFGVACGIEKNIDHTIENQSQVYFPEWVYNRVNQGRQISLEIEEDGDEEIAKKLAIVGLWCIQWNPTDRPSMTMVMQMLEGDLQSLEMPPKPFISSDVEMVENS</sequence>
<keyword evidence="2" id="KW-0418">Kinase</keyword>
<evidence type="ECO:0000256" key="13">
    <source>
        <dbReference type="SAM" id="SignalP"/>
    </source>
</evidence>
<dbReference type="GO" id="GO:0030247">
    <property type="term" value="F:polysaccharide binding"/>
    <property type="evidence" value="ECO:0007669"/>
    <property type="project" value="InterPro"/>
</dbReference>
<evidence type="ECO:0000259" key="14">
    <source>
        <dbReference type="PROSITE" id="PS50011"/>
    </source>
</evidence>
<feature type="signal peptide" evidence="13">
    <location>
        <begin position="1"/>
        <end position="19"/>
    </location>
</feature>
<evidence type="ECO:0000256" key="6">
    <source>
        <dbReference type="ARBA" id="ARBA00022741"/>
    </source>
</evidence>
<evidence type="ECO:0000313" key="15">
    <source>
        <dbReference type="EMBL" id="KAK0601490.1"/>
    </source>
</evidence>
<evidence type="ECO:0000256" key="12">
    <source>
        <dbReference type="SAM" id="Phobius"/>
    </source>
</evidence>
<proteinExistence type="predicted"/>
<evidence type="ECO:0000256" key="10">
    <source>
        <dbReference type="ARBA" id="ARBA00023180"/>
    </source>
</evidence>
<keyword evidence="8 12" id="KW-1133">Transmembrane helix</keyword>
<organism evidence="15 16">
    <name type="scientific">Acer saccharum</name>
    <name type="common">Sugar maple</name>
    <dbReference type="NCBI Taxonomy" id="4024"/>
    <lineage>
        <taxon>Eukaryota</taxon>
        <taxon>Viridiplantae</taxon>
        <taxon>Streptophyta</taxon>
        <taxon>Embryophyta</taxon>
        <taxon>Tracheophyta</taxon>
        <taxon>Spermatophyta</taxon>
        <taxon>Magnoliopsida</taxon>
        <taxon>eudicotyledons</taxon>
        <taxon>Gunneridae</taxon>
        <taxon>Pentapetalae</taxon>
        <taxon>rosids</taxon>
        <taxon>malvids</taxon>
        <taxon>Sapindales</taxon>
        <taxon>Sapindaceae</taxon>
        <taxon>Hippocastanoideae</taxon>
        <taxon>Acereae</taxon>
        <taxon>Acer</taxon>
    </lineage>
</organism>
<accession>A0AA39T5W3</accession>
<dbReference type="FunFam" id="3.30.200.20:FF:000178">
    <property type="entry name" value="serine/threonine-protein kinase PBS1-like"/>
    <property type="match status" value="1"/>
</dbReference>
<dbReference type="GO" id="GO:0005524">
    <property type="term" value="F:ATP binding"/>
    <property type="evidence" value="ECO:0007669"/>
    <property type="project" value="UniProtKB-UniRule"/>
</dbReference>
<keyword evidence="16" id="KW-1185">Reference proteome</keyword>
<keyword evidence="6 11" id="KW-0547">Nucleotide-binding</keyword>
<dbReference type="InterPro" id="IPR017441">
    <property type="entry name" value="Protein_kinase_ATP_BS"/>
</dbReference>
<protein>
    <recommendedName>
        <fullName evidence="14">Protein kinase domain-containing protein</fullName>
    </recommendedName>
</protein>
<evidence type="ECO:0000256" key="8">
    <source>
        <dbReference type="ARBA" id="ARBA00022989"/>
    </source>
</evidence>
<dbReference type="InterPro" id="IPR045874">
    <property type="entry name" value="LRK10/LRL21-25-like"/>
</dbReference>
<evidence type="ECO:0000256" key="2">
    <source>
        <dbReference type="ARBA" id="ARBA00022527"/>
    </source>
</evidence>
<keyword evidence="4 12" id="KW-0812">Transmembrane</keyword>
<feature type="transmembrane region" description="Helical" evidence="12">
    <location>
        <begin position="250"/>
        <end position="274"/>
    </location>
</feature>
<reference evidence="15" key="2">
    <citation type="submission" date="2023-06" db="EMBL/GenBank/DDBJ databases">
        <authorList>
            <person name="Swenson N.G."/>
            <person name="Wegrzyn J.L."/>
            <person name="Mcevoy S.L."/>
        </authorList>
    </citation>
    <scope>NUCLEOTIDE SEQUENCE</scope>
    <source>
        <strain evidence="15">NS2018</strain>
        <tissue evidence="15">Leaf</tissue>
    </source>
</reference>
<feature type="chain" id="PRO_5041303231" description="Protein kinase domain-containing protein" evidence="13">
    <location>
        <begin position="20"/>
        <end position="522"/>
    </location>
</feature>
<keyword evidence="9 12" id="KW-0472">Membrane</keyword>
<dbReference type="Pfam" id="PF13947">
    <property type="entry name" value="GUB_WAK_bind"/>
    <property type="match status" value="1"/>
</dbReference>
<comment type="caution">
    <text evidence="15">The sequence shown here is derived from an EMBL/GenBank/DDBJ whole genome shotgun (WGS) entry which is preliminary data.</text>
</comment>
<dbReference type="EMBL" id="JAUESC010000003">
    <property type="protein sequence ID" value="KAK0601490.1"/>
    <property type="molecule type" value="Genomic_DNA"/>
</dbReference>
<evidence type="ECO:0000256" key="3">
    <source>
        <dbReference type="ARBA" id="ARBA00022679"/>
    </source>
</evidence>
<comment type="subcellular location">
    <subcellularLocation>
        <location evidence="1">Membrane</location>
        <topology evidence="1">Single-pass type I membrane protein</topology>
    </subcellularLocation>
</comment>
<keyword evidence="2" id="KW-0723">Serine/threonine-protein kinase</keyword>
<evidence type="ECO:0000256" key="1">
    <source>
        <dbReference type="ARBA" id="ARBA00004479"/>
    </source>
</evidence>
<dbReference type="PANTHER" id="PTHR27009">
    <property type="entry name" value="RUST RESISTANCE KINASE LR10-RELATED"/>
    <property type="match status" value="1"/>
</dbReference>
<dbReference type="Gene3D" id="1.10.510.10">
    <property type="entry name" value="Transferase(Phosphotransferase) domain 1"/>
    <property type="match status" value="2"/>
</dbReference>
<keyword evidence="10" id="KW-0325">Glycoprotein</keyword>
<evidence type="ECO:0000256" key="4">
    <source>
        <dbReference type="ARBA" id="ARBA00022692"/>
    </source>
</evidence>
<evidence type="ECO:0000256" key="9">
    <source>
        <dbReference type="ARBA" id="ARBA00023136"/>
    </source>
</evidence>
<evidence type="ECO:0000256" key="5">
    <source>
        <dbReference type="ARBA" id="ARBA00022729"/>
    </source>
</evidence>
<keyword evidence="7 11" id="KW-0067">ATP-binding</keyword>
<dbReference type="InterPro" id="IPR001245">
    <property type="entry name" value="Ser-Thr/Tyr_kinase_cat_dom"/>
</dbReference>
<dbReference type="InterPro" id="IPR011009">
    <property type="entry name" value="Kinase-like_dom_sf"/>
</dbReference>
<evidence type="ECO:0000256" key="7">
    <source>
        <dbReference type="ARBA" id="ARBA00022840"/>
    </source>
</evidence>
<evidence type="ECO:0000256" key="11">
    <source>
        <dbReference type="PROSITE-ProRule" id="PRU10141"/>
    </source>
</evidence>
<evidence type="ECO:0000313" key="16">
    <source>
        <dbReference type="Proteomes" id="UP001168877"/>
    </source>
</evidence>
<dbReference type="Pfam" id="PF07714">
    <property type="entry name" value="PK_Tyr_Ser-Thr"/>
    <property type="match status" value="1"/>
</dbReference>
<dbReference type="PROSITE" id="PS00107">
    <property type="entry name" value="PROTEIN_KINASE_ATP"/>
    <property type="match status" value="1"/>
</dbReference>
<feature type="binding site" evidence="11">
    <location>
        <position position="342"/>
    </location>
    <ligand>
        <name>ATP</name>
        <dbReference type="ChEBI" id="CHEBI:30616"/>
    </ligand>
</feature>
<dbReference type="GO" id="GO:0004674">
    <property type="term" value="F:protein serine/threonine kinase activity"/>
    <property type="evidence" value="ECO:0007669"/>
    <property type="project" value="UniProtKB-KW"/>
</dbReference>
<name>A0AA39T5W3_ACESA</name>
<dbReference type="GO" id="GO:0016020">
    <property type="term" value="C:membrane"/>
    <property type="evidence" value="ECO:0007669"/>
    <property type="project" value="UniProtKB-SubCell"/>
</dbReference>
<feature type="domain" description="Protein kinase" evidence="14">
    <location>
        <begin position="314"/>
        <end position="522"/>
    </location>
</feature>
<dbReference type="PROSITE" id="PS50011">
    <property type="entry name" value="PROTEIN_KINASE_DOM"/>
    <property type="match status" value="1"/>
</dbReference>
<dbReference type="Proteomes" id="UP001168877">
    <property type="component" value="Unassembled WGS sequence"/>
</dbReference>
<gene>
    <name evidence="15" type="ORF">LWI29_024770</name>
</gene>
<dbReference type="SUPFAM" id="SSF56112">
    <property type="entry name" value="Protein kinase-like (PK-like)"/>
    <property type="match status" value="1"/>
</dbReference>
<dbReference type="InterPro" id="IPR025287">
    <property type="entry name" value="WAK_GUB"/>
</dbReference>
<keyword evidence="3" id="KW-0808">Transferase</keyword>
<dbReference type="AlphaFoldDB" id="A0AA39T5W3"/>
<keyword evidence="5 13" id="KW-0732">Signal</keyword>
<reference evidence="15" key="1">
    <citation type="journal article" date="2022" name="Plant J.">
        <title>Strategies of tolerance reflected in two North American maple genomes.</title>
        <authorList>
            <person name="McEvoy S.L."/>
            <person name="Sezen U.U."/>
            <person name="Trouern-Trend A."/>
            <person name="McMahon S.M."/>
            <person name="Schaberg P.G."/>
            <person name="Yang J."/>
            <person name="Wegrzyn J.L."/>
            <person name="Swenson N.G."/>
        </authorList>
    </citation>
    <scope>NUCLEOTIDE SEQUENCE</scope>
    <source>
        <strain evidence="15">NS2018</strain>
    </source>
</reference>